<dbReference type="EMBL" id="AP022575">
    <property type="protein sequence ID" value="BBX74651.1"/>
    <property type="molecule type" value="Genomic_DNA"/>
</dbReference>
<gene>
    <name evidence="2" type="ORF">MSHI_25570</name>
</gene>
<name>A0A7I7MR01_9MYCO</name>
<protein>
    <submittedName>
        <fullName evidence="2">Uncharacterized protein</fullName>
    </submittedName>
</protein>
<accession>A0A7I7MR01</accession>
<feature type="compositionally biased region" description="Low complexity" evidence="1">
    <location>
        <begin position="81"/>
        <end position="90"/>
    </location>
</feature>
<sequence length="90" mass="9419">MPARSALDAVEGVVRRRGDELAEVAGKALMLQAGSVTDGRHVANVIPGHAALPHAVVDDAITPARTIVRLAQTPDERDRVPAAQPRRAAA</sequence>
<evidence type="ECO:0000313" key="2">
    <source>
        <dbReference type="EMBL" id="BBX74651.1"/>
    </source>
</evidence>
<keyword evidence="3" id="KW-1185">Reference proteome</keyword>
<reference evidence="2 3" key="1">
    <citation type="journal article" date="2019" name="Emerg. Microbes Infect.">
        <title>Comprehensive subspecies identification of 175 nontuberculous mycobacteria species based on 7547 genomic profiles.</title>
        <authorList>
            <person name="Matsumoto Y."/>
            <person name="Kinjo T."/>
            <person name="Motooka D."/>
            <person name="Nabeya D."/>
            <person name="Jung N."/>
            <person name="Uechi K."/>
            <person name="Horii T."/>
            <person name="Iida T."/>
            <person name="Fujita J."/>
            <person name="Nakamura S."/>
        </authorList>
    </citation>
    <scope>NUCLEOTIDE SEQUENCE [LARGE SCALE GENOMIC DNA]</scope>
    <source>
        <strain evidence="2 3">JCM 14233</strain>
    </source>
</reference>
<dbReference type="Proteomes" id="UP000467236">
    <property type="component" value="Chromosome"/>
</dbReference>
<dbReference type="AlphaFoldDB" id="A0A7I7MR01"/>
<feature type="region of interest" description="Disordered" evidence="1">
    <location>
        <begin position="70"/>
        <end position="90"/>
    </location>
</feature>
<dbReference type="OrthoDB" id="9781032at2"/>
<proteinExistence type="predicted"/>
<organism evidence="2 3">
    <name type="scientific">Mycobacterium shinjukuense</name>
    <dbReference type="NCBI Taxonomy" id="398694"/>
    <lineage>
        <taxon>Bacteria</taxon>
        <taxon>Bacillati</taxon>
        <taxon>Actinomycetota</taxon>
        <taxon>Actinomycetes</taxon>
        <taxon>Mycobacteriales</taxon>
        <taxon>Mycobacteriaceae</taxon>
        <taxon>Mycobacterium</taxon>
    </lineage>
</organism>
<dbReference type="KEGG" id="mshj:MSHI_25570"/>
<evidence type="ECO:0000313" key="3">
    <source>
        <dbReference type="Proteomes" id="UP000467236"/>
    </source>
</evidence>
<evidence type="ECO:0000256" key="1">
    <source>
        <dbReference type="SAM" id="MobiDB-lite"/>
    </source>
</evidence>